<accession>A0A4Q7YFM8</accession>
<keyword evidence="2" id="KW-1185">Reference proteome</keyword>
<reference evidence="1 2" key="1">
    <citation type="submission" date="2019-02" db="EMBL/GenBank/DDBJ databases">
        <title>Genomic Encyclopedia of Archaeal and Bacterial Type Strains, Phase II (KMG-II): from individual species to whole genera.</title>
        <authorList>
            <person name="Goeker M."/>
        </authorList>
    </citation>
    <scope>NUCLEOTIDE SEQUENCE [LARGE SCALE GENOMIC DNA]</scope>
    <source>
        <strain evidence="1 2">DSM 18101</strain>
    </source>
</reference>
<protein>
    <submittedName>
        <fullName evidence="1">Uncharacterized protein</fullName>
    </submittedName>
</protein>
<proteinExistence type="predicted"/>
<dbReference type="Proteomes" id="UP000292958">
    <property type="component" value="Unassembled WGS sequence"/>
</dbReference>
<evidence type="ECO:0000313" key="2">
    <source>
        <dbReference type="Proteomes" id="UP000292958"/>
    </source>
</evidence>
<evidence type="ECO:0000313" key="1">
    <source>
        <dbReference type="EMBL" id="RZU35251.1"/>
    </source>
</evidence>
<dbReference type="AlphaFoldDB" id="A0A4Q7YFM8"/>
<gene>
    <name evidence="1" type="ORF">BDD14_6014</name>
</gene>
<comment type="caution">
    <text evidence="1">The sequence shown here is derived from an EMBL/GenBank/DDBJ whole genome shotgun (WGS) entry which is preliminary data.</text>
</comment>
<name>A0A4Q7YFM8_9BACT</name>
<organism evidence="1 2">
    <name type="scientific">Edaphobacter modestus</name>
    <dbReference type="NCBI Taxonomy" id="388466"/>
    <lineage>
        <taxon>Bacteria</taxon>
        <taxon>Pseudomonadati</taxon>
        <taxon>Acidobacteriota</taxon>
        <taxon>Terriglobia</taxon>
        <taxon>Terriglobales</taxon>
        <taxon>Acidobacteriaceae</taxon>
        <taxon>Edaphobacter</taxon>
    </lineage>
</organism>
<sequence>MVTNTAEASPLIETITPAVKWANCETSVPLDNNYDNSQKLT</sequence>
<dbReference type="EMBL" id="SHKW01000003">
    <property type="protein sequence ID" value="RZU35251.1"/>
    <property type="molecule type" value="Genomic_DNA"/>
</dbReference>